<keyword evidence="3" id="KW-1185">Reference proteome</keyword>
<reference evidence="2 3" key="1">
    <citation type="journal article" date="2023" name="IMA Fungus">
        <title>Comparative genomic study of the Penicillium genus elucidates a diverse pangenome and 15 lateral gene transfer events.</title>
        <authorList>
            <person name="Petersen C."/>
            <person name="Sorensen T."/>
            <person name="Nielsen M.R."/>
            <person name="Sondergaard T.E."/>
            <person name="Sorensen J.L."/>
            <person name="Fitzpatrick D.A."/>
            <person name="Frisvad J.C."/>
            <person name="Nielsen K.L."/>
        </authorList>
    </citation>
    <scope>NUCLEOTIDE SEQUENCE [LARGE SCALE GENOMIC DNA]</scope>
    <source>
        <strain evidence="2 3">IBT 35679</strain>
    </source>
</reference>
<gene>
    <name evidence="2" type="ORF">N7494_009950</name>
</gene>
<name>A0AAD6CTR6_9EURO</name>
<protein>
    <submittedName>
        <fullName evidence="2">Uncharacterized protein</fullName>
    </submittedName>
</protein>
<comment type="caution">
    <text evidence="2">The sequence shown here is derived from an EMBL/GenBank/DDBJ whole genome shotgun (WGS) entry which is preliminary data.</text>
</comment>
<feature type="region of interest" description="Disordered" evidence="1">
    <location>
        <begin position="339"/>
        <end position="386"/>
    </location>
</feature>
<proteinExistence type="predicted"/>
<dbReference type="AlphaFoldDB" id="A0AAD6CTR6"/>
<accession>A0AAD6CTR6</accession>
<feature type="region of interest" description="Disordered" evidence="1">
    <location>
        <begin position="120"/>
        <end position="156"/>
    </location>
</feature>
<sequence length="386" mass="42869">MPQSPRLWDAFAICDVPDKEDRTCCGLTKRGKPCKLFVTEEFHQMGVKKLNELSRDPFDLRTLQDKLQNIVPHFLCARWHRQLQANDVQERWKAAAIRNQALVNTPQVPITEEEELLSEAGLHVDRTEPGASVSSDRSDSARPTSRPRRPQSSGRRMTEALLREDGPPLNISASSPTVVVIEGERGGEICLYLQSFRPTSSLGDKTCGICLGVEQDDPLVLKCSGCISHVHLGCMSSWLETLEPGSKSSCVLWYVFIPVSCIGIWGAGSNQANSKRDVLFHVYYDMPTVMALWEQQQRQISTADHLSLSTTVCDNQQLSVPITPSVETSPALAAATLAPAGPETHQVRQRPGDVDYPCLPEISASSDPPSLRRSDRRRRAPDRYEP</sequence>
<evidence type="ECO:0000256" key="1">
    <source>
        <dbReference type="SAM" id="MobiDB-lite"/>
    </source>
</evidence>
<organism evidence="2 3">
    <name type="scientific">Penicillium frequentans</name>
    <dbReference type="NCBI Taxonomy" id="3151616"/>
    <lineage>
        <taxon>Eukaryota</taxon>
        <taxon>Fungi</taxon>
        <taxon>Dikarya</taxon>
        <taxon>Ascomycota</taxon>
        <taxon>Pezizomycotina</taxon>
        <taxon>Eurotiomycetes</taxon>
        <taxon>Eurotiomycetidae</taxon>
        <taxon>Eurotiales</taxon>
        <taxon>Aspergillaceae</taxon>
        <taxon>Penicillium</taxon>
    </lineage>
</organism>
<evidence type="ECO:0000313" key="3">
    <source>
        <dbReference type="Proteomes" id="UP001220324"/>
    </source>
</evidence>
<dbReference type="Proteomes" id="UP001220324">
    <property type="component" value="Unassembled WGS sequence"/>
</dbReference>
<evidence type="ECO:0000313" key="2">
    <source>
        <dbReference type="EMBL" id="KAJ5533398.1"/>
    </source>
</evidence>
<dbReference type="EMBL" id="JAQIZZ010000007">
    <property type="protein sequence ID" value="KAJ5533398.1"/>
    <property type="molecule type" value="Genomic_DNA"/>
</dbReference>